<organism evidence="1 2">
    <name type="scientific">Proteobacteria bacterium 228</name>
    <dbReference type="NCBI Taxonomy" id="2083153"/>
    <lineage>
        <taxon>Bacteria</taxon>
        <taxon>Pseudomonadati</taxon>
        <taxon>Pseudomonadota</taxon>
    </lineage>
</organism>
<dbReference type="GO" id="GO:1990228">
    <property type="term" value="C:sulfurtransferase complex"/>
    <property type="evidence" value="ECO:0007669"/>
    <property type="project" value="TreeGrafter"/>
</dbReference>
<dbReference type="NCBIfam" id="TIGR03011">
    <property type="entry name" value="sulf_tusB_dsrH"/>
    <property type="match status" value="1"/>
</dbReference>
<name>A0A2S5KRK4_9PROT</name>
<gene>
    <name evidence="1" type="primary">dsrH</name>
    <name evidence="1" type="ORF">C4K68_10860</name>
</gene>
<dbReference type="EMBL" id="PRLP01000034">
    <property type="protein sequence ID" value="PPC77360.1"/>
    <property type="molecule type" value="Genomic_DNA"/>
</dbReference>
<dbReference type="Pfam" id="PF04077">
    <property type="entry name" value="DsrH"/>
    <property type="match status" value="1"/>
</dbReference>
<proteinExistence type="predicted"/>
<dbReference type="AlphaFoldDB" id="A0A2S5KRK4"/>
<dbReference type="InterPro" id="IPR027396">
    <property type="entry name" value="DsrEFH-like"/>
</dbReference>
<accession>A0A2S5KRK4</accession>
<reference evidence="1 2" key="1">
    <citation type="submission" date="2018-02" db="EMBL/GenBank/DDBJ databases">
        <title>novel marine gammaproteobacteria from coastal saline agro ecosystem.</title>
        <authorList>
            <person name="Krishnan R."/>
            <person name="Ramesh Kumar N."/>
        </authorList>
    </citation>
    <scope>NUCLEOTIDE SEQUENCE [LARGE SCALE GENOMIC DNA]</scope>
    <source>
        <strain evidence="1 2">228</strain>
    </source>
</reference>
<dbReference type="Proteomes" id="UP000238196">
    <property type="component" value="Unassembled WGS sequence"/>
</dbReference>
<evidence type="ECO:0000313" key="1">
    <source>
        <dbReference type="EMBL" id="PPC77360.1"/>
    </source>
</evidence>
<dbReference type="GO" id="GO:0002143">
    <property type="term" value="P:tRNA wobble position uridine thiolation"/>
    <property type="evidence" value="ECO:0007669"/>
    <property type="project" value="InterPro"/>
</dbReference>
<dbReference type="InterPro" id="IPR007215">
    <property type="entry name" value="Sulphur_relay_TusB/DsrH"/>
</dbReference>
<dbReference type="SUPFAM" id="SSF75169">
    <property type="entry name" value="DsrEFH-like"/>
    <property type="match status" value="1"/>
</dbReference>
<protein>
    <submittedName>
        <fullName evidence="1">Sulfurtransferase complex subunit TusB</fullName>
    </submittedName>
</protein>
<sequence>MLHIINKATPDASLEQCRTLIDPQQDAVLLMADGVLSALASYAYWPQSLAVFALSRDIEARAINAYLAPHIQIIDDAGFVALTEQHAQSISW</sequence>
<comment type="caution">
    <text evidence="1">The sequence shown here is derived from an EMBL/GenBank/DDBJ whole genome shotgun (WGS) entry which is preliminary data.</text>
</comment>
<dbReference type="Gene3D" id="3.40.1260.10">
    <property type="entry name" value="DsrEFH-like"/>
    <property type="match status" value="1"/>
</dbReference>
<dbReference type="OrthoDB" id="9795117at2"/>
<evidence type="ECO:0000313" key="2">
    <source>
        <dbReference type="Proteomes" id="UP000238196"/>
    </source>
</evidence>
<dbReference type="PANTHER" id="PTHR37526:SF1">
    <property type="entry name" value="PROTEIN TUSB"/>
    <property type="match status" value="1"/>
</dbReference>
<dbReference type="PANTHER" id="PTHR37526">
    <property type="entry name" value="PROTEIN TUSB"/>
    <property type="match status" value="1"/>
</dbReference>